<accession>A0ABD2WPY4</accession>
<proteinExistence type="predicted"/>
<evidence type="ECO:0000313" key="1">
    <source>
        <dbReference type="EMBL" id="KAL3394970.1"/>
    </source>
</evidence>
<dbReference type="AlphaFoldDB" id="A0ABD2WPY4"/>
<organism evidence="1 2">
    <name type="scientific">Trichogramma kaykai</name>
    <dbReference type="NCBI Taxonomy" id="54128"/>
    <lineage>
        <taxon>Eukaryota</taxon>
        <taxon>Metazoa</taxon>
        <taxon>Ecdysozoa</taxon>
        <taxon>Arthropoda</taxon>
        <taxon>Hexapoda</taxon>
        <taxon>Insecta</taxon>
        <taxon>Pterygota</taxon>
        <taxon>Neoptera</taxon>
        <taxon>Endopterygota</taxon>
        <taxon>Hymenoptera</taxon>
        <taxon>Apocrita</taxon>
        <taxon>Proctotrupomorpha</taxon>
        <taxon>Chalcidoidea</taxon>
        <taxon>Trichogrammatidae</taxon>
        <taxon>Trichogramma</taxon>
    </lineage>
</organism>
<dbReference type="Proteomes" id="UP001627154">
    <property type="component" value="Unassembled WGS sequence"/>
</dbReference>
<reference evidence="1 2" key="1">
    <citation type="journal article" date="2024" name="bioRxiv">
        <title>A reference genome for Trichogramma kaykai: A tiny desert-dwelling parasitoid wasp with competing sex-ratio distorters.</title>
        <authorList>
            <person name="Culotta J."/>
            <person name="Lindsey A.R."/>
        </authorList>
    </citation>
    <scope>NUCLEOTIDE SEQUENCE [LARGE SCALE GENOMIC DNA]</scope>
    <source>
        <strain evidence="1 2">KSX58</strain>
    </source>
</reference>
<evidence type="ECO:0000313" key="2">
    <source>
        <dbReference type="Proteomes" id="UP001627154"/>
    </source>
</evidence>
<keyword evidence="2" id="KW-1185">Reference proteome</keyword>
<name>A0ABD2WPY4_9HYME</name>
<protein>
    <submittedName>
        <fullName evidence="1">Uncharacterized protein</fullName>
    </submittedName>
</protein>
<sequence>MYTWAYKTKYFFRQKIYDCHAGLSFFTDSLVATFFSKSPSHVHTNAGFAEARYSQRQLNKYVHAHSHSLTPPARARANVASPPPLQKGSRVINSLYARAAAAAAAAVTAQRGGGGGGGGGGGEVERVNVVAEREKYKRQDEPRALSRVRCLTYNSEAYTVVVQHEAAAVAMWRRKKDGCVGSTASYARHHRHCHTRASYHLFLMYTHEHTHTHYRECVMIVRSCIGVSDSFRSLHCSTCIYDYYTAEACIKMHEDRLRRCGGMYTRRAPLRKSFIKCRVVNTRCTLANIYINTTTT</sequence>
<comment type="caution">
    <text evidence="1">The sequence shown here is derived from an EMBL/GenBank/DDBJ whole genome shotgun (WGS) entry which is preliminary data.</text>
</comment>
<gene>
    <name evidence="1" type="ORF">TKK_010951</name>
</gene>
<dbReference type="EMBL" id="JBJJXI010000087">
    <property type="protein sequence ID" value="KAL3394970.1"/>
    <property type="molecule type" value="Genomic_DNA"/>
</dbReference>